<evidence type="ECO:0000256" key="1">
    <source>
        <dbReference type="SAM" id="SignalP"/>
    </source>
</evidence>
<dbReference type="EMBL" id="RQXX01000002">
    <property type="protein sequence ID" value="RVV98823.1"/>
    <property type="molecule type" value="Genomic_DNA"/>
</dbReference>
<protein>
    <recommendedName>
        <fullName evidence="4">Secreted protein</fullName>
    </recommendedName>
</protein>
<dbReference type="Proteomes" id="UP000285908">
    <property type="component" value="Unassembled WGS sequence"/>
</dbReference>
<gene>
    <name evidence="2" type="ORF">EKE94_07960</name>
</gene>
<proteinExistence type="predicted"/>
<name>A0A438AJ77_9RHOB</name>
<sequence>MRRVILTLSLLFPLAMLTACQTGEDAGPEAALPPVGESYVAVQKAQCQADGGRWGRGGKAGHVCYRTPQDANASCSSADDCSSHCLARSRTCAPVTPLFGCNEVLTSGGYPATICLD</sequence>
<comment type="caution">
    <text evidence="2">The sequence shown here is derived from an EMBL/GenBank/DDBJ whole genome shotgun (WGS) entry which is preliminary data.</text>
</comment>
<accession>A0A438AJ77</accession>
<evidence type="ECO:0008006" key="4">
    <source>
        <dbReference type="Google" id="ProtNLM"/>
    </source>
</evidence>
<feature type="signal peptide" evidence="1">
    <location>
        <begin position="1"/>
        <end position="21"/>
    </location>
</feature>
<evidence type="ECO:0000313" key="3">
    <source>
        <dbReference type="Proteomes" id="UP000285908"/>
    </source>
</evidence>
<dbReference type="OrthoDB" id="8592692at2"/>
<dbReference type="AlphaFoldDB" id="A0A438AJ77"/>
<organism evidence="2 3">
    <name type="scientific">Mesobaculum littorinae</name>
    <dbReference type="NCBI Taxonomy" id="2486419"/>
    <lineage>
        <taxon>Bacteria</taxon>
        <taxon>Pseudomonadati</taxon>
        <taxon>Pseudomonadota</taxon>
        <taxon>Alphaproteobacteria</taxon>
        <taxon>Rhodobacterales</taxon>
        <taxon>Roseobacteraceae</taxon>
        <taxon>Mesobaculum</taxon>
    </lineage>
</organism>
<keyword evidence="1" id="KW-0732">Signal</keyword>
<keyword evidence="3" id="KW-1185">Reference proteome</keyword>
<reference evidence="2 3" key="1">
    <citation type="submission" date="2018-11" db="EMBL/GenBank/DDBJ databases">
        <title>Mesobaculum littorinae gen. nov., sp. nov., isolated from Littorina scabra that represents a novel genus of the order Rhodobacteraceae.</title>
        <authorList>
            <person name="Li F."/>
        </authorList>
    </citation>
    <scope>NUCLEOTIDE SEQUENCE [LARGE SCALE GENOMIC DNA]</scope>
    <source>
        <strain evidence="2 3">M0103</strain>
    </source>
</reference>
<evidence type="ECO:0000313" key="2">
    <source>
        <dbReference type="EMBL" id="RVV98823.1"/>
    </source>
</evidence>
<feature type="chain" id="PRO_5019270965" description="Secreted protein" evidence="1">
    <location>
        <begin position="22"/>
        <end position="117"/>
    </location>
</feature>
<dbReference type="RefSeq" id="WP_127906056.1">
    <property type="nucleotide sequence ID" value="NZ_RQXX01000002.1"/>
</dbReference>
<dbReference type="PROSITE" id="PS51257">
    <property type="entry name" value="PROKAR_LIPOPROTEIN"/>
    <property type="match status" value="1"/>
</dbReference>